<dbReference type="InterPro" id="IPR041664">
    <property type="entry name" value="AAA_16"/>
</dbReference>
<evidence type="ECO:0000259" key="3">
    <source>
        <dbReference type="Pfam" id="PF13191"/>
    </source>
</evidence>
<keyword evidence="4" id="KW-0547">Nucleotide-binding</keyword>
<reference evidence="4 5" key="1">
    <citation type="submission" date="2024-01" db="EMBL/GenBank/DDBJ databases">
        <title>Genome insights into Plantactinospora sonchi sp. nov.</title>
        <authorList>
            <person name="Wang L."/>
        </authorList>
    </citation>
    <scope>NUCLEOTIDE SEQUENCE [LARGE SCALE GENOMIC DNA]</scope>
    <source>
        <strain evidence="4 5">NEAU-QY2</strain>
    </source>
</reference>
<keyword evidence="4" id="KW-0067">ATP-binding</keyword>
<feature type="repeat" description="WD" evidence="1">
    <location>
        <begin position="719"/>
        <end position="744"/>
    </location>
</feature>
<dbReference type="Pfam" id="PF13191">
    <property type="entry name" value="AAA_16"/>
    <property type="match status" value="1"/>
</dbReference>
<keyword evidence="2" id="KW-1133">Transmembrane helix</keyword>
<dbReference type="SUPFAM" id="SSF50998">
    <property type="entry name" value="Quinoprotein alcohol dehydrogenase-like"/>
    <property type="match status" value="1"/>
</dbReference>
<keyword evidence="2" id="KW-0472">Membrane</keyword>
<accession>A0ABU7RR35</accession>
<dbReference type="GO" id="GO:0005524">
    <property type="term" value="F:ATP binding"/>
    <property type="evidence" value="ECO:0007669"/>
    <property type="project" value="UniProtKB-KW"/>
</dbReference>
<evidence type="ECO:0000256" key="1">
    <source>
        <dbReference type="PROSITE-ProRule" id="PRU00221"/>
    </source>
</evidence>
<proteinExistence type="predicted"/>
<feature type="domain" description="Orc1-like AAA ATPase" evidence="3">
    <location>
        <begin position="267"/>
        <end position="389"/>
    </location>
</feature>
<dbReference type="EMBL" id="JAZGQK010000007">
    <property type="protein sequence ID" value="MEE6258957.1"/>
    <property type="molecule type" value="Genomic_DNA"/>
</dbReference>
<dbReference type="InterPro" id="IPR011047">
    <property type="entry name" value="Quinoprotein_ADH-like_sf"/>
</dbReference>
<name>A0ABU7RR35_9ACTN</name>
<dbReference type="InterPro" id="IPR001680">
    <property type="entry name" value="WD40_rpt"/>
</dbReference>
<dbReference type="PROSITE" id="PS50082">
    <property type="entry name" value="WD_REPEATS_2"/>
    <property type="match status" value="1"/>
</dbReference>
<dbReference type="InterPro" id="IPR027417">
    <property type="entry name" value="P-loop_NTPase"/>
</dbReference>
<organism evidence="4 5">
    <name type="scientific">Plantactinospora sonchi</name>
    <dbReference type="NCBI Taxonomy" id="1544735"/>
    <lineage>
        <taxon>Bacteria</taxon>
        <taxon>Bacillati</taxon>
        <taxon>Actinomycetota</taxon>
        <taxon>Actinomycetes</taxon>
        <taxon>Micromonosporales</taxon>
        <taxon>Micromonosporaceae</taxon>
        <taxon>Plantactinospora</taxon>
    </lineage>
</organism>
<comment type="caution">
    <text evidence="4">The sequence shown here is derived from an EMBL/GenBank/DDBJ whole genome shotgun (WGS) entry which is preliminary data.</text>
</comment>
<feature type="transmembrane region" description="Helical" evidence="2">
    <location>
        <begin position="958"/>
        <end position="981"/>
    </location>
</feature>
<evidence type="ECO:0000313" key="4">
    <source>
        <dbReference type="EMBL" id="MEE6258957.1"/>
    </source>
</evidence>
<sequence>MTRGYFAISAVGTFHNSAEFADLALVPDEAKAMREALTGLGLTEMCRAPDGELTHEELYTELGTSPGPPGEGRTLVLYCTGHGHAEAAAGWLLVPPDPGAKSVDDWMTPAKLLRAVLRRRDVSQVLLILDACYAGDGAREALANALESVVQLGSATDVWVVAAARRLDEAQQMTFVPAFVDALERQARKNLAVPYLDPSTVTDLTAELMKRNAEQMPWVAAGYQAGGCRTLPNPRFMPPEPPTDEVDRQWSTAARGVAEASHPGWYFTGRDDILRRLADHLQGDSPPEPVLLSAGAGTGKTAILGRLLTAATAEARQALPPVARYGQLPTGDVPITALSVDGLDAASAAEDLADALALPARDLPGLLAALAQRTERLALAIDDVDAAGDPAGIVEEFLRPLAALPCVRLVAAARDTSVEGFREVELPDAGPAIEEYVRTRLTYASASSGRTVSAQIADACRGNFSAAVVAVDSLLRDLRAKPMRDALAESLRAADRRLDALCRRAMRGWATDPDELVTHLAAACSYSPDGRLPADLWAAVTSRLTGHDYTPGEVTACATAAAAFLDGSTLWRPRFGYVGRADERFRVAEVLVDEARQRYGPRWTGCPDEVTAILLGVATEADGRFASLLDEAPLLLAAPAPLVTRELRKTRARVDGRDRIATWAGVPVGGDPRDRALLLGLLGARNNLPQLVGDTPVLWAHHVTSPERPSPLTRSAVAGNLLVTAHDDASVRWWDSRSGTELRAWPPPGTRWTDAAVTGLAAAGPLTTVVTGDHQSFCWGPTDTAAPRALPGPATLTAVHVAGAVAVVHGSAVVVLDGASGVEQKRHSLPDEVLLADFAGPTDRPVLWLVDRVGRAWRWDLRAGGRRPSVVSLCPSPLALACSREDDATVVVDMYGRLTLPTFAAEVAWPETAAGELRSAAVTARWLVLGGGPDRRSGWLEIHPVSDRRPATRWPVDGMVIGLGVAGDLVFVATSGGLAALRLSGRTRLRGGGQR</sequence>
<dbReference type="Proteomes" id="UP001332243">
    <property type="component" value="Unassembled WGS sequence"/>
</dbReference>
<dbReference type="Gene3D" id="3.40.50.1460">
    <property type="match status" value="1"/>
</dbReference>
<keyword evidence="2" id="KW-0812">Transmembrane</keyword>
<keyword evidence="5" id="KW-1185">Reference proteome</keyword>
<dbReference type="SUPFAM" id="SSF52540">
    <property type="entry name" value="P-loop containing nucleoside triphosphate hydrolases"/>
    <property type="match status" value="1"/>
</dbReference>
<gene>
    <name evidence="4" type="ORF">V1633_10700</name>
</gene>
<evidence type="ECO:0000313" key="5">
    <source>
        <dbReference type="Proteomes" id="UP001332243"/>
    </source>
</evidence>
<dbReference type="RefSeq" id="WP_331214074.1">
    <property type="nucleotide sequence ID" value="NZ_JAZGQK010000007.1"/>
</dbReference>
<protein>
    <submittedName>
        <fullName evidence="4">ATP-binding protein</fullName>
    </submittedName>
</protein>
<keyword evidence="1" id="KW-0853">WD repeat</keyword>
<evidence type="ECO:0000256" key="2">
    <source>
        <dbReference type="SAM" id="Phobius"/>
    </source>
</evidence>